<reference evidence="1" key="1">
    <citation type="submission" date="2018-05" db="EMBL/GenBank/DDBJ databases">
        <authorList>
            <person name="Lanie J.A."/>
            <person name="Ng W.-L."/>
            <person name="Kazmierczak K.M."/>
            <person name="Andrzejewski T.M."/>
            <person name="Davidsen T.M."/>
            <person name="Wayne K.J."/>
            <person name="Tettelin H."/>
            <person name="Glass J.I."/>
            <person name="Rusch D."/>
            <person name="Podicherti R."/>
            <person name="Tsui H.-C.T."/>
            <person name="Winkler M.E."/>
        </authorList>
    </citation>
    <scope>NUCLEOTIDE SEQUENCE</scope>
</reference>
<proteinExistence type="predicted"/>
<sequence>MAAFTYFYKVRIDVTKSSSGEELLSKWNEEAQAALGAMDAGIIQIWKDAADAVVYVIATFEGANAVEAHGTALATFGTLPMFQSGHIIIEEARSVLDYREWAAYLANRNS</sequence>
<name>A0A382L185_9ZZZZ</name>
<evidence type="ECO:0000313" key="1">
    <source>
        <dbReference type="EMBL" id="SVC30460.1"/>
    </source>
</evidence>
<evidence type="ECO:0008006" key="2">
    <source>
        <dbReference type="Google" id="ProtNLM"/>
    </source>
</evidence>
<organism evidence="1">
    <name type="scientific">marine metagenome</name>
    <dbReference type="NCBI Taxonomy" id="408172"/>
    <lineage>
        <taxon>unclassified sequences</taxon>
        <taxon>metagenomes</taxon>
        <taxon>ecological metagenomes</taxon>
    </lineage>
</organism>
<dbReference type="EMBL" id="UINC01084120">
    <property type="protein sequence ID" value="SVC30460.1"/>
    <property type="molecule type" value="Genomic_DNA"/>
</dbReference>
<dbReference type="AlphaFoldDB" id="A0A382L185"/>
<accession>A0A382L185</accession>
<protein>
    <recommendedName>
        <fullName evidence="2">ABM domain-containing protein</fullName>
    </recommendedName>
</protein>
<gene>
    <name evidence="1" type="ORF">METZ01_LOCUS283314</name>
</gene>